<dbReference type="STRING" id="1330021.A0A367L5F7"/>
<dbReference type="OrthoDB" id="4965594at2759"/>
<protein>
    <submittedName>
        <fullName evidence="2">Uncharacterized protein</fullName>
    </submittedName>
</protein>
<evidence type="ECO:0000313" key="3">
    <source>
        <dbReference type="Proteomes" id="UP000253664"/>
    </source>
</evidence>
<feature type="compositionally biased region" description="Acidic residues" evidence="1">
    <location>
        <begin position="105"/>
        <end position="115"/>
    </location>
</feature>
<accession>A0A367L5F7</accession>
<organism evidence="2 3">
    <name type="scientific">Ophiocordyceps polyrhachis-furcata BCC 54312</name>
    <dbReference type="NCBI Taxonomy" id="1330021"/>
    <lineage>
        <taxon>Eukaryota</taxon>
        <taxon>Fungi</taxon>
        <taxon>Dikarya</taxon>
        <taxon>Ascomycota</taxon>
        <taxon>Pezizomycotina</taxon>
        <taxon>Sordariomycetes</taxon>
        <taxon>Hypocreomycetidae</taxon>
        <taxon>Hypocreales</taxon>
        <taxon>Ophiocordycipitaceae</taxon>
        <taxon>Ophiocordyceps</taxon>
    </lineage>
</organism>
<sequence length="227" mass="25988">MKGIQSPAFVMGPLYVLEPKACVLENQTCVWRSRISDGECQPWHPIRIASNPYTQRVATTEFFSLETLCSQDTDGVNPGQDCCRAYGIPCGLRRYQELWCQPSDPVEEEEEEEEEEKKKEEEEKEKRKKEKKKKLDERTVTAQTCTNKGRTCQWYGSAPSCGGNEKEVGLWNTYNGRSRQLVVSTELGSKQHVCGSNSSWFDPKSGDCCDKYGWSCLSGYKRLWCYE</sequence>
<dbReference type="AlphaFoldDB" id="A0A367L5F7"/>
<reference evidence="2 3" key="1">
    <citation type="journal article" date="2015" name="BMC Genomics">
        <title>Insights from the genome of Ophiocordyceps polyrhachis-furcata to pathogenicity and host specificity in insect fungi.</title>
        <authorList>
            <person name="Wichadakul D."/>
            <person name="Kobmoo N."/>
            <person name="Ingsriswang S."/>
            <person name="Tangphatsornruang S."/>
            <person name="Chantasingh D."/>
            <person name="Luangsa-ard J.J."/>
            <person name="Eurwilaichitr L."/>
        </authorList>
    </citation>
    <scope>NUCLEOTIDE SEQUENCE [LARGE SCALE GENOMIC DNA]</scope>
    <source>
        <strain evidence="2 3">BCC 54312</strain>
    </source>
</reference>
<proteinExistence type="predicted"/>
<evidence type="ECO:0000313" key="2">
    <source>
        <dbReference type="EMBL" id="RCI09663.1"/>
    </source>
</evidence>
<evidence type="ECO:0000256" key="1">
    <source>
        <dbReference type="SAM" id="MobiDB-lite"/>
    </source>
</evidence>
<keyword evidence="3" id="KW-1185">Reference proteome</keyword>
<dbReference type="EMBL" id="LKCN02000014">
    <property type="protein sequence ID" value="RCI09663.1"/>
    <property type="molecule type" value="Genomic_DNA"/>
</dbReference>
<name>A0A367L5F7_9HYPO</name>
<feature type="compositionally biased region" description="Basic and acidic residues" evidence="1">
    <location>
        <begin position="116"/>
        <end position="125"/>
    </location>
</feature>
<dbReference type="Proteomes" id="UP000253664">
    <property type="component" value="Unassembled WGS sequence"/>
</dbReference>
<feature type="region of interest" description="Disordered" evidence="1">
    <location>
        <begin position="103"/>
        <end position="133"/>
    </location>
</feature>
<comment type="caution">
    <text evidence="2">The sequence shown here is derived from an EMBL/GenBank/DDBJ whole genome shotgun (WGS) entry which is preliminary data.</text>
</comment>
<gene>
    <name evidence="2" type="ORF">L249_3829</name>
</gene>